<dbReference type="EC" id="2.5.1.16" evidence="3"/>
<dbReference type="KEGG" id="apoc:APORC_0151"/>
<evidence type="ECO:0000313" key="4">
    <source>
        <dbReference type="Proteomes" id="UP000093159"/>
    </source>
</evidence>
<dbReference type="Proteomes" id="UP000093159">
    <property type="component" value="Unassembled WGS sequence"/>
</dbReference>
<accession>A0A1C0AX73</accession>
<dbReference type="SUPFAM" id="SSF53335">
    <property type="entry name" value="S-adenosyl-L-methionine-dependent methyltransferases"/>
    <property type="match status" value="1"/>
</dbReference>
<sequence>MQNCKIISEMMVHIPLCTHIWAKDVLVLKEVNEELKLECEKHKKESNFLFEDYSNIESKENKTLDVVILNSQEIDFKVVSQMQRVLKDDGLVVVESSFYSKDIEKLKKDLKAFGEHFWIVMPFNFGHTTAIIASKKYHPTADLNLHRADFLEGMEYYSSDIHLASFVFPAKVHKELTGIAKR</sequence>
<keyword evidence="4" id="KW-1185">Reference proteome</keyword>
<protein>
    <submittedName>
        <fullName evidence="3">Spermidine synthase</fullName>
        <ecNumber evidence="3">2.5.1.16</ecNumber>
    </submittedName>
</protein>
<reference evidence="3 5" key="3">
    <citation type="submission" date="2019-09" db="EMBL/GenBank/DDBJ databases">
        <title>Taxonomic note: a critical rebuttal of the proposed division of the genus Arcobacter into six genera, emended descriptions of Arcobacter anaerophilus and the genus Arcobacter, and an assessment of genus-level boundaries for Epsilonproteobacteria using in silico genomic comparator tools.</title>
        <authorList>
            <person name="On S.L.W."/>
            <person name="Miller W.G."/>
            <person name="Biggs P."/>
            <person name="Cornelius A."/>
            <person name="Vandamme P."/>
        </authorList>
    </citation>
    <scope>NUCLEOTIDE SEQUENCE [LARGE SCALE GENOMIC DNA]</scope>
    <source>
        <strain evidence="3 5">CCUG 56899</strain>
    </source>
</reference>
<dbReference type="AlphaFoldDB" id="A0A1C0AX73"/>
<dbReference type="RefSeq" id="WP_225351731.1">
    <property type="nucleotide sequence ID" value="NZ_CP036246.2"/>
</dbReference>
<dbReference type="Gene3D" id="3.40.50.150">
    <property type="entry name" value="Vaccinia Virus protein VP39"/>
    <property type="match status" value="1"/>
</dbReference>
<feature type="coiled-coil region" evidence="1">
    <location>
        <begin position="25"/>
        <end position="52"/>
    </location>
</feature>
<keyword evidence="1" id="KW-0175">Coiled coil</keyword>
<evidence type="ECO:0000313" key="3">
    <source>
        <dbReference type="EMBL" id="QEP39790.1"/>
    </source>
</evidence>
<evidence type="ECO:0000313" key="2">
    <source>
        <dbReference type="EMBL" id="OCL91594.1"/>
    </source>
</evidence>
<name>A0A1C0AX73_9BACT</name>
<evidence type="ECO:0000256" key="1">
    <source>
        <dbReference type="SAM" id="Coils"/>
    </source>
</evidence>
<reference evidence="3 5" key="2">
    <citation type="submission" date="2019-09" db="EMBL/GenBank/DDBJ databases">
        <title>Complete genome sequencing of four Arcobacter species reveals a diverse suite of mobile elements.</title>
        <authorList>
            <person name="Miller W.G."/>
            <person name="Yee E."/>
            <person name="Bono J.L."/>
        </authorList>
    </citation>
    <scope>NUCLEOTIDE SEQUENCE [LARGE SCALE GENOMIC DNA]</scope>
    <source>
        <strain evidence="3 5">CCUG 56899</strain>
    </source>
</reference>
<dbReference type="EMBL" id="CP036246">
    <property type="protein sequence ID" value="QEP39790.1"/>
    <property type="molecule type" value="Genomic_DNA"/>
</dbReference>
<proteinExistence type="predicted"/>
<keyword evidence="3" id="KW-0808">Transferase</keyword>
<reference evidence="2 4" key="1">
    <citation type="submission" date="2015-05" db="EMBL/GenBank/DDBJ databases">
        <authorList>
            <person name="Rovetto F."/>
            <person name="Cocolin L."/>
            <person name="Illeghems K."/>
            <person name="Van Nieuwerburgh F."/>
            <person name="Houf K."/>
        </authorList>
    </citation>
    <scope>NUCLEOTIDE SEQUENCE [LARGE SCALE GENOMIC DNA]</scope>
    <source>
        <strain evidence="2 4">117434</strain>
    </source>
</reference>
<dbReference type="EMBL" id="LDIR01000002">
    <property type="protein sequence ID" value="OCL91594.1"/>
    <property type="molecule type" value="Genomic_DNA"/>
</dbReference>
<dbReference type="InterPro" id="IPR029063">
    <property type="entry name" value="SAM-dependent_MTases_sf"/>
</dbReference>
<gene>
    <name evidence="3" type="primary">speE</name>
    <name evidence="2" type="ORF">AAX28_01339</name>
    <name evidence="3" type="ORF">APORC_0151</name>
</gene>
<evidence type="ECO:0000313" key="5">
    <source>
        <dbReference type="Proteomes" id="UP000322644"/>
    </source>
</evidence>
<dbReference type="GO" id="GO:0004766">
    <property type="term" value="F:spermidine synthase activity"/>
    <property type="evidence" value="ECO:0007669"/>
    <property type="project" value="UniProtKB-EC"/>
</dbReference>
<dbReference type="Proteomes" id="UP000322644">
    <property type="component" value="Chromosome"/>
</dbReference>
<organism evidence="3 5">
    <name type="scientific">Arcobacter porcinus</name>
    <dbReference type="NCBI Taxonomy" id="1935204"/>
    <lineage>
        <taxon>Bacteria</taxon>
        <taxon>Pseudomonadati</taxon>
        <taxon>Campylobacterota</taxon>
        <taxon>Epsilonproteobacteria</taxon>
        <taxon>Campylobacterales</taxon>
        <taxon>Arcobacteraceae</taxon>
        <taxon>Arcobacter</taxon>
    </lineage>
</organism>